<dbReference type="SUPFAM" id="SSF54695">
    <property type="entry name" value="POZ domain"/>
    <property type="match status" value="2"/>
</dbReference>
<dbReference type="SUPFAM" id="SSF50965">
    <property type="entry name" value="Galactose oxidase, central domain"/>
    <property type="match status" value="1"/>
</dbReference>
<dbReference type="InterPro" id="IPR000210">
    <property type="entry name" value="BTB/POZ_dom"/>
</dbReference>
<dbReference type="OMA" id="ENRCAVA"/>
<organism evidence="4 5">
    <name type="scientific">Patiria miniata</name>
    <name type="common">Bat star</name>
    <name type="synonym">Asterina miniata</name>
    <dbReference type="NCBI Taxonomy" id="46514"/>
    <lineage>
        <taxon>Eukaryota</taxon>
        <taxon>Metazoa</taxon>
        <taxon>Echinodermata</taxon>
        <taxon>Eleutherozoa</taxon>
        <taxon>Asterozoa</taxon>
        <taxon>Asteroidea</taxon>
        <taxon>Valvatacea</taxon>
        <taxon>Valvatida</taxon>
        <taxon>Asterinidae</taxon>
        <taxon>Patiria</taxon>
    </lineage>
</organism>
<feature type="domain" description="BTB" evidence="3">
    <location>
        <begin position="289"/>
        <end position="353"/>
    </location>
</feature>
<dbReference type="PROSITE" id="PS50097">
    <property type="entry name" value="BTB"/>
    <property type="match status" value="2"/>
</dbReference>
<dbReference type="SMART" id="SM00875">
    <property type="entry name" value="BACK"/>
    <property type="match status" value="1"/>
</dbReference>
<dbReference type="SMART" id="SM00225">
    <property type="entry name" value="BTB"/>
    <property type="match status" value="2"/>
</dbReference>
<dbReference type="OrthoDB" id="45365at2759"/>
<evidence type="ECO:0000256" key="1">
    <source>
        <dbReference type="ARBA" id="ARBA00022441"/>
    </source>
</evidence>
<dbReference type="Pfam" id="PF07707">
    <property type="entry name" value="BACK"/>
    <property type="match status" value="1"/>
</dbReference>
<feature type="domain" description="BTB" evidence="3">
    <location>
        <begin position="146"/>
        <end position="217"/>
    </location>
</feature>
<dbReference type="InterPro" id="IPR011333">
    <property type="entry name" value="SKP1/BTB/POZ_sf"/>
</dbReference>
<sequence>MGCCHSCRCRKSKSASEPEPASHYIYSNNPIPEKNHIPFTDMQMQLTGSQDLHIIPPANGNIKDGQSTIGSTKPRGSNVSLAKRSSAFYRLSKLGSDFSIGESIRTDGSTWTVASSINDQKEVDDPNYAADVLTKLNRFRHANKYTDFTIYVGNLTFRCHKVVLSATSRFFALNICDEVTEEGEVIIKHDMTLNDIRPDVVGLLLDYIYTARLMISGENVVDLLTAAQCFYLHSAEQACQEFLERQDNRSRNSITDSSKIMAEYTFEQPYHVNEILLGLNDQRFDNRFVDVTLCAGEEELPCHRVVLATVDSAMEERLQTADETGRVKITDVSAPVMRMIVNYTYTSKLEVCEENAKEALVLASTLRHESAVRKCSEFLKTMLDPANCLSIQRSASGPSCELLHKVATKFALKNFREVIKYEEFLDLSPQELVDYLGDDNLNLFSEEEAYKALIRWIKHDFEARKEHLPFALKSIRLPYASPKVLDAVAEDPLVKECEGCQDLILESRAIHILIRDGKQKSDPRMRPRKSFADVTFVIGGRNKNQQWIPDTSYYDNIRRKWFPLEPFPGSNTEYKVVALSNDVYVISGRFREGQLCGNVWRYNSLFDEWTEVASIHLPRVSHGVGVLQDLIYVVGGRVDKSNEPLQEVERYCRQTNQWKKSESMTYGVLDPVVTSHSRRLYVVGGLSEEGQVLVQCFHLDKNAWTVIKDVSLPFEPRFGATVKSKIYLVGGKTEYQVQVYNPNKGEDKMIGEMQHAEGHARELYSATVTNRKIDVTGGQWTVGTIEDALTIATNSVEQYDPLTNEWTVLGPMPRALTFHGCVTIKMYIGLPKGTDSWSSNKKSYQISRK</sequence>
<dbReference type="Gene3D" id="1.25.40.420">
    <property type="match status" value="1"/>
</dbReference>
<accession>A0A913ZZ27</accession>
<evidence type="ECO:0000313" key="5">
    <source>
        <dbReference type="Proteomes" id="UP000887568"/>
    </source>
</evidence>
<evidence type="ECO:0000259" key="3">
    <source>
        <dbReference type="PROSITE" id="PS50097"/>
    </source>
</evidence>
<dbReference type="InterPro" id="IPR006652">
    <property type="entry name" value="Kelch_1"/>
</dbReference>
<dbReference type="Pfam" id="PF00651">
    <property type="entry name" value="BTB"/>
    <property type="match status" value="2"/>
</dbReference>
<dbReference type="InterPro" id="IPR011043">
    <property type="entry name" value="Gal_Oxase/kelch_b-propeller"/>
</dbReference>
<dbReference type="InterPro" id="IPR011705">
    <property type="entry name" value="BACK"/>
</dbReference>
<dbReference type="PANTHER" id="PTHR24412:SF497">
    <property type="entry name" value="KELCH-LIKE PROTEIN 18"/>
    <property type="match status" value="1"/>
</dbReference>
<dbReference type="AlphaFoldDB" id="A0A913ZZ27"/>
<proteinExistence type="predicted"/>
<dbReference type="Pfam" id="PF01344">
    <property type="entry name" value="Kelch_1"/>
    <property type="match status" value="3"/>
</dbReference>
<dbReference type="SMART" id="SM00612">
    <property type="entry name" value="Kelch"/>
    <property type="match status" value="4"/>
</dbReference>
<dbReference type="GeneID" id="119728422"/>
<dbReference type="FunFam" id="1.25.40.420:FF:000001">
    <property type="entry name" value="Kelch-like family member 12"/>
    <property type="match status" value="1"/>
</dbReference>
<protein>
    <recommendedName>
        <fullName evidence="3">BTB domain-containing protein</fullName>
    </recommendedName>
</protein>
<dbReference type="RefSeq" id="XP_038056580.1">
    <property type="nucleotide sequence ID" value="XM_038200652.1"/>
</dbReference>
<keyword evidence="2" id="KW-0677">Repeat</keyword>
<keyword evidence="1" id="KW-0880">Kelch repeat</keyword>
<reference evidence="4" key="1">
    <citation type="submission" date="2022-11" db="UniProtKB">
        <authorList>
            <consortium name="EnsemblMetazoa"/>
        </authorList>
    </citation>
    <scope>IDENTIFICATION</scope>
</reference>
<dbReference type="Proteomes" id="UP000887568">
    <property type="component" value="Unplaced"/>
</dbReference>
<evidence type="ECO:0000256" key="2">
    <source>
        <dbReference type="ARBA" id="ARBA00022737"/>
    </source>
</evidence>
<dbReference type="PANTHER" id="PTHR24412">
    <property type="entry name" value="KELCH PROTEIN"/>
    <property type="match status" value="1"/>
</dbReference>
<dbReference type="Gene3D" id="2.120.10.80">
    <property type="entry name" value="Kelch-type beta propeller"/>
    <property type="match status" value="1"/>
</dbReference>
<dbReference type="Gene3D" id="3.30.710.10">
    <property type="entry name" value="Potassium Channel Kv1.1, Chain A"/>
    <property type="match status" value="2"/>
</dbReference>
<dbReference type="InterPro" id="IPR015915">
    <property type="entry name" value="Kelch-typ_b-propeller"/>
</dbReference>
<dbReference type="EnsemblMetazoa" id="XM_038200652.1">
    <property type="protein sequence ID" value="XP_038056580.1"/>
    <property type="gene ID" value="LOC119728422"/>
</dbReference>
<keyword evidence="5" id="KW-1185">Reference proteome</keyword>
<evidence type="ECO:0000313" key="4">
    <source>
        <dbReference type="EnsemblMetazoa" id="XP_038056580.1"/>
    </source>
</evidence>
<name>A0A913ZZ27_PATMI</name>